<proteinExistence type="predicted"/>
<name>A0A6A4X4B6_AMPAM</name>
<evidence type="ECO:0000313" key="2">
    <source>
        <dbReference type="EMBL" id="KAF0309708.1"/>
    </source>
</evidence>
<evidence type="ECO:0000256" key="1">
    <source>
        <dbReference type="SAM" id="MobiDB-lite"/>
    </source>
</evidence>
<organism evidence="2 3">
    <name type="scientific">Amphibalanus amphitrite</name>
    <name type="common">Striped barnacle</name>
    <name type="synonym">Balanus amphitrite</name>
    <dbReference type="NCBI Taxonomy" id="1232801"/>
    <lineage>
        <taxon>Eukaryota</taxon>
        <taxon>Metazoa</taxon>
        <taxon>Ecdysozoa</taxon>
        <taxon>Arthropoda</taxon>
        <taxon>Crustacea</taxon>
        <taxon>Multicrustacea</taxon>
        <taxon>Cirripedia</taxon>
        <taxon>Thoracica</taxon>
        <taxon>Thoracicalcarea</taxon>
        <taxon>Balanomorpha</taxon>
        <taxon>Balanoidea</taxon>
        <taxon>Balanidae</taxon>
        <taxon>Amphibalaninae</taxon>
        <taxon>Amphibalanus</taxon>
    </lineage>
</organism>
<accession>A0A6A4X4B6</accession>
<evidence type="ECO:0000313" key="3">
    <source>
        <dbReference type="Proteomes" id="UP000440578"/>
    </source>
</evidence>
<dbReference type="Proteomes" id="UP000440578">
    <property type="component" value="Unassembled WGS sequence"/>
</dbReference>
<keyword evidence="3" id="KW-1185">Reference proteome</keyword>
<dbReference type="AlphaFoldDB" id="A0A6A4X4B6"/>
<protein>
    <submittedName>
        <fullName evidence="2">Uncharacterized protein</fullName>
    </submittedName>
</protein>
<dbReference type="OrthoDB" id="9397715at2759"/>
<reference evidence="2 3" key="1">
    <citation type="submission" date="2019-07" db="EMBL/GenBank/DDBJ databases">
        <title>Draft genome assembly of a fouling barnacle, Amphibalanus amphitrite (Darwin, 1854): The first reference genome for Thecostraca.</title>
        <authorList>
            <person name="Kim W."/>
        </authorList>
    </citation>
    <scope>NUCLEOTIDE SEQUENCE [LARGE SCALE GENOMIC DNA]</scope>
    <source>
        <strain evidence="2">SNU_AA5</strain>
        <tissue evidence="2">Soma without cirri and trophi</tissue>
    </source>
</reference>
<feature type="region of interest" description="Disordered" evidence="1">
    <location>
        <begin position="1"/>
        <end position="32"/>
    </location>
</feature>
<dbReference type="EMBL" id="VIIS01000380">
    <property type="protein sequence ID" value="KAF0309708.1"/>
    <property type="molecule type" value="Genomic_DNA"/>
</dbReference>
<sequence length="98" mass="9874">MIGFLSRTLARGTGDPGLPSGQSTQRRMGGRRGDTVTLLTVSPAVPDSLTVSPAVYDSLTVSPAVSDSLTVSPAVSDSLTVSPAVSDSLTVSPAVSDQ</sequence>
<comment type="caution">
    <text evidence="2">The sequence shown here is derived from an EMBL/GenBank/DDBJ whole genome shotgun (WGS) entry which is preliminary data.</text>
</comment>
<gene>
    <name evidence="2" type="ORF">FJT64_019210</name>
</gene>